<evidence type="ECO:0000256" key="1">
    <source>
        <dbReference type="SAM" id="MobiDB-lite"/>
    </source>
</evidence>
<dbReference type="InParanoid" id="A0A2J7PW99"/>
<feature type="region of interest" description="Disordered" evidence="1">
    <location>
        <begin position="1"/>
        <end position="44"/>
    </location>
</feature>
<evidence type="ECO:0000313" key="2">
    <source>
        <dbReference type="EMBL" id="PNF20603.1"/>
    </source>
</evidence>
<protein>
    <submittedName>
        <fullName evidence="2">Uncharacterized protein</fullName>
    </submittedName>
</protein>
<comment type="caution">
    <text evidence="2">The sequence shown here is derived from an EMBL/GenBank/DDBJ whole genome shotgun (WGS) entry which is preliminary data.</text>
</comment>
<sequence>MEQLFEMLKQMKADGEADKEEMETNRKKEKEKMEANRKKDKEDLMAKLDTYQAKMESGHKMLRAGLDADRQAERRERREIMKMVGTSHKEMAAETKPEEEETMACQEMEARLEEPTSVDMKPEAVE</sequence>
<gene>
    <name evidence="2" type="ORF">B7P43_G04260</name>
</gene>
<proteinExistence type="predicted"/>
<feature type="compositionally biased region" description="Basic and acidic residues" evidence="1">
    <location>
        <begin position="9"/>
        <end position="44"/>
    </location>
</feature>
<organism evidence="2 3">
    <name type="scientific">Cryptotermes secundus</name>
    <dbReference type="NCBI Taxonomy" id="105785"/>
    <lineage>
        <taxon>Eukaryota</taxon>
        <taxon>Metazoa</taxon>
        <taxon>Ecdysozoa</taxon>
        <taxon>Arthropoda</taxon>
        <taxon>Hexapoda</taxon>
        <taxon>Insecta</taxon>
        <taxon>Pterygota</taxon>
        <taxon>Neoptera</taxon>
        <taxon>Polyneoptera</taxon>
        <taxon>Dictyoptera</taxon>
        <taxon>Blattodea</taxon>
        <taxon>Blattoidea</taxon>
        <taxon>Termitoidae</taxon>
        <taxon>Kalotermitidae</taxon>
        <taxon>Cryptotermitinae</taxon>
        <taxon>Cryptotermes</taxon>
    </lineage>
</organism>
<reference evidence="2 3" key="1">
    <citation type="submission" date="2017-12" db="EMBL/GenBank/DDBJ databases">
        <title>Hemimetabolous genomes reveal molecular basis of termite eusociality.</title>
        <authorList>
            <person name="Harrison M.C."/>
            <person name="Jongepier E."/>
            <person name="Robertson H.M."/>
            <person name="Arning N."/>
            <person name="Bitard-Feildel T."/>
            <person name="Chao H."/>
            <person name="Childers C.P."/>
            <person name="Dinh H."/>
            <person name="Doddapaneni H."/>
            <person name="Dugan S."/>
            <person name="Gowin J."/>
            <person name="Greiner C."/>
            <person name="Han Y."/>
            <person name="Hu H."/>
            <person name="Hughes D.S.T."/>
            <person name="Huylmans A.-K."/>
            <person name="Kemena C."/>
            <person name="Kremer L.P.M."/>
            <person name="Lee S.L."/>
            <person name="Lopez-Ezquerra A."/>
            <person name="Mallet L."/>
            <person name="Monroy-Kuhn J.M."/>
            <person name="Moser A."/>
            <person name="Murali S.C."/>
            <person name="Muzny D.M."/>
            <person name="Otani S."/>
            <person name="Piulachs M.-D."/>
            <person name="Poelchau M."/>
            <person name="Qu J."/>
            <person name="Schaub F."/>
            <person name="Wada-Katsumata A."/>
            <person name="Worley K.C."/>
            <person name="Xie Q."/>
            <person name="Ylla G."/>
            <person name="Poulsen M."/>
            <person name="Gibbs R.A."/>
            <person name="Schal C."/>
            <person name="Richards S."/>
            <person name="Belles X."/>
            <person name="Korb J."/>
            <person name="Bornberg-Bauer E."/>
        </authorList>
    </citation>
    <scope>NUCLEOTIDE SEQUENCE [LARGE SCALE GENOMIC DNA]</scope>
    <source>
        <tissue evidence="2">Whole body</tissue>
    </source>
</reference>
<dbReference type="EMBL" id="NEVH01020936">
    <property type="protein sequence ID" value="PNF20603.1"/>
    <property type="molecule type" value="Genomic_DNA"/>
</dbReference>
<evidence type="ECO:0000313" key="3">
    <source>
        <dbReference type="Proteomes" id="UP000235965"/>
    </source>
</evidence>
<dbReference type="AlphaFoldDB" id="A0A2J7PW99"/>
<feature type="compositionally biased region" description="Basic and acidic residues" evidence="1">
    <location>
        <begin position="108"/>
        <end position="126"/>
    </location>
</feature>
<feature type="compositionally biased region" description="Basic and acidic residues" evidence="1">
    <location>
        <begin position="83"/>
        <end position="96"/>
    </location>
</feature>
<name>A0A2J7PW99_9NEOP</name>
<keyword evidence="3" id="KW-1185">Reference proteome</keyword>
<accession>A0A2J7PW99</accession>
<dbReference type="Proteomes" id="UP000235965">
    <property type="component" value="Unassembled WGS sequence"/>
</dbReference>
<feature type="region of interest" description="Disordered" evidence="1">
    <location>
        <begin position="83"/>
        <end position="126"/>
    </location>
</feature>